<dbReference type="Proteomes" id="UP001152320">
    <property type="component" value="Chromosome 1"/>
</dbReference>
<organism evidence="1 2">
    <name type="scientific">Holothuria leucospilota</name>
    <name type="common">Black long sea cucumber</name>
    <name type="synonym">Mertensiothuria leucospilota</name>
    <dbReference type="NCBI Taxonomy" id="206669"/>
    <lineage>
        <taxon>Eukaryota</taxon>
        <taxon>Metazoa</taxon>
        <taxon>Echinodermata</taxon>
        <taxon>Eleutherozoa</taxon>
        <taxon>Echinozoa</taxon>
        <taxon>Holothuroidea</taxon>
        <taxon>Aspidochirotacea</taxon>
        <taxon>Aspidochirotida</taxon>
        <taxon>Holothuriidae</taxon>
        <taxon>Holothuria</taxon>
    </lineage>
</organism>
<evidence type="ECO:0000313" key="2">
    <source>
        <dbReference type="Proteomes" id="UP001152320"/>
    </source>
</evidence>
<dbReference type="OrthoDB" id="5980337at2759"/>
<keyword evidence="2" id="KW-1185">Reference proteome</keyword>
<protein>
    <submittedName>
        <fullName evidence="1">Uncharacterized protein</fullName>
    </submittedName>
</protein>
<sequence length="503" mass="56320">MSRITKVSKQHPRTWANLHRRLISNKLNYGRLFSDGPSEFLLKKATAINSNPGYLLSAVITTTSFMLSRSSKLRYFNGLEVVPNLYTIFVGPPSTGKSQAIKVASTTPLNQLIQDKELISFVIEKATPSGLFKKLSCDKQGLLLSPEIYDVLVKVLKTDDESCGNASLLCQLFSGEGSSQTLATFSERKIGINTPFSILGCTQLPPIAKLLVTIDDGQGLLDRFITIVPECYRPTPDERDIAVSYIEAQNVSSFDEYIAALHDLHLTQKLYEFDVDAKQLLKEKECEFVSILNDALTHGTIPPRSKKIDIVQRVALSFHVFDHIMSHLLDGINPDNPPLQISRGTLSRAFQFLDYCDMQKEILMEFLESVTNGVMDQERKQPTSGDIKVALCLFPGQLVTVRAFKQSGPRFLRGITQQEIINQMRDLTSLGEIVNVKIPRSRAIAVFVKRDPAQIDWEAENLVSKADYENKFSSPINRSISEPVLNYLAENGHMGRVVFENQT</sequence>
<dbReference type="EMBL" id="JAIZAY010000001">
    <property type="protein sequence ID" value="KAJ8048527.1"/>
    <property type="molecule type" value="Genomic_DNA"/>
</dbReference>
<dbReference type="AlphaFoldDB" id="A0A9Q1CMS6"/>
<accession>A0A9Q1CMS6</accession>
<dbReference type="InterPro" id="IPR025048">
    <property type="entry name" value="DUF3987"/>
</dbReference>
<dbReference type="Pfam" id="PF13148">
    <property type="entry name" value="DUF3987"/>
    <property type="match status" value="2"/>
</dbReference>
<gene>
    <name evidence="1" type="ORF">HOLleu_00878</name>
</gene>
<comment type="caution">
    <text evidence="1">The sequence shown here is derived from an EMBL/GenBank/DDBJ whole genome shotgun (WGS) entry which is preliminary data.</text>
</comment>
<reference evidence="1" key="1">
    <citation type="submission" date="2021-10" db="EMBL/GenBank/DDBJ databases">
        <title>Tropical sea cucumber genome reveals ecological adaptation and Cuvierian tubules defense mechanism.</title>
        <authorList>
            <person name="Chen T."/>
        </authorList>
    </citation>
    <scope>NUCLEOTIDE SEQUENCE</scope>
    <source>
        <strain evidence="1">Nanhai2018</strain>
        <tissue evidence="1">Muscle</tissue>
    </source>
</reference>
<name>A0A9Q1CMS6_HOLLE</name>
<evidence type="ECO:0000313" key="1">
    <source>
        <dbReference type="EMBL" id="KAJ8048527.1"/>
    </source>
</evidence>
<proteinExistence type="predicted"/>